<feature type="transmembrane region" description="Helical" evidence="1">
    <location>
        <begin position="135"/>
        <end position="154"/>
    </location>
</feature>
<keyword evidence="1" id="KW-1133">Transmembrane helix</keyword>
<evidence type="ECO:0000313" key="2">
    <source>
        <dbReference type="EMBL" id="BBE42875.1"/>
    </source>
</evidence>
<dbReference type="KEGG" id="ccai:NAS2_1495"/>
<keyword evidence="1" id="KW-0812">Transmembrane</keyword>
<feature type="transmembrane region" description="Helical" evidence="1">
    <location>
        <begin position="70"/>
        <end position="92"/>
    </location>
</feature>
<feature type="transmembrane region" description="Helical" evidence="1">
    <location>
        <begin position="427"/>
        <end position="445"/>
    </location>
</feature>
<feature type="transmembrane region" description="Helical" evidence="1">
    <location>
        <begin position="104"/>
        <end position="128"/>
    </location>
</feature>
<evidence type="ECO:0000256" key="1">
    <source>
        <dbReference type="SAM" id="Phobius"/>
    </source>
</evidence>
<dbReference type="EMBL" id="AP018732">
    <property type="protein sequence ID" value="BBE42875.1"/>
    <property type="molecule type" value="Genomic_DNA"/>
</dbReference>
<evidence type="ECO:0008006" key="4">
    <source>
        <dbReference type="Google" id="ProtNLM"/>
    </source>
</evidence>
<reference evidence="2 3" key="1">
    <citation type="journal article" date="2019" name="ISME J.">
        <title>Isolation and characterization of a thermophilic sulfur- and iron-reducing thaumarchaeote from a terrestrial acidic hot spring.</title>
        <authorList>
            <person name="Kato S."/>
            <person name="Itoh T."/>
            <person name="Yuki M."/>
            <person name="Nagamori M."/>
            <person name="Ohnishi M."/>
            <person name="Uematsu K."/>
            <person name="Suzuki K."/>
            <person name="Takashina T."/>
            <person name="Ohkuma M."/>
        </authorList>
    </citation>
    <scope>NUCLEOTIDE SEQUENCE [LARGE SCALE GENOMIC DNA]</scope>
    <source>
        <strain evidence="2 3">NAS-02</strain>
    </source>
</reference>
<feature type="transmembrane region" description="Helical" evidence="1">
    <location>
        <begin position="457"/>
        <end position="478"/>
    </location>
</feature>
<protein>
    <recommendedName>
        <fullName evidence="4">Polysaccharide biosynthesis protein</fullName>
    </recommendedName>
</protein>
<feature type="transmembrane region" description="Helical" evidence="1">
    <location>
        <begin position="34"/>
        <end position="58"/>
    </location>
</feature>
<keyword evidence="3" id="KW-1185">Reference proteome</keyword>
<name>A0A4P2VPS8_9ARCH</name>
<proteinExistence type="predicted"/>
<gene>
    <name evidence="2" type="ORF">NAS2_1495</name>
</gene>
<keyword evidence="1" id="KW-0472">Membrane</keyword>
<feature type="transmembrane region" description="Helical" evidence="1">
    <location>
        <begin position="309"/>
        <end position="332"/>
    </location>
</feature>
<organism evidence="2 3">
    <name type="scientific">Conexivisphaera calida</name>
    <dbReference type="NCBI Taxonomy" id="1874277"/>
    <lineage>
        <taxon>Archaea</taxon>
        <taxon>Nitrososphaerota</taxon>
        <taxon>Conexivisphaeria</taxon>
        <taxon>Conexivisphaerales</taxon>
        <taxon>Conexivisphaeraceae</taxon>
        <taxon>Conexivisphaera</taxon>
    </lineage>
</organism>
<accession>A0A4P2VPS8</accession>
<feature type="transmembrane region" description="Helical" evidence="1">
    <location>
        <begin position="353"/>
        <end position="376"/>
    </location>
</feature>
<dbReference type="Proteomes" id="UP000509448">
    <property type="component" value="Chromosome"/>
</dbReference>
<dbReference type="AlphaFoldDB" id="A0A4P2VPS8"/>
<sequence length="499" mass="53301">MRVRVLALLTSLISLAASVLFSVAVTRKLSLVDVGFLNIFTAAVSLGMIPSAVVSFASPRLAAKYRSAELGVLAASFLVSSAGAAMSAAYLIGLSSKLAGQYFYLILMLSTLSALTSSLSSASTGFLVTLDRPKMLYTTLITALVKLASIYYIFASAWSLPSVLISSFAIYAAGLAYSMAAASPYFSRSMGFRRPLKEFVSGAWVPLLGYASNNLRSLDTMFIAAVGGLLDNAIWQVIYMVGKLYGFVGNLINVSYGELLTREGGSRVYYDLLLVLFTTSAVSLAVVAFEPYVVEFLRPRDPYLIPELMVPVTLWAAGNVLGSFSQYASAVMQGMDRVDMGGEISAKTYLGSMVLRAHNAELVMTVAYLALIYPMIEVARALSLQLYVIYGVVLAGIIASAISTAYRLTGMKNAAEVLGVRGLPRDYALPTAIAAIALMALRGPLIELMRPTTSAAWGALELVVAFAASGILYAAAAATSPKMRRVMWIIVRRAGGLFR</sequence>
<evidence type="ECO:0000313" key="3">
    <source>
        <dbReference type="Proteomes" id="UP000509448"/>
    </source>
</evidence>
<feature type="transmembrane region" description="Helical" evidence="1">
    <location>
        <begin position="388"/>
        <end position="406"/>
    </location>
</feature>
<feature type="transmembrane region" description="Helical" evidence="1">
    <location>
        <begin position="268"/>
        <end position="289"/>
    </location>
</feature>
<feature type="transmembrane region" description="Helical" evidence="1">
    <location>
        <begin position="160"/>
        <end position="183"/>
    </location>
</feature>